<comment type="caution">
    <text evidence="1">The sequence shown here is derived from an EMBL/GenBank/DDBJ whole genome shotgun (WGS) entry which is preliminary data.</text>
</comment>
<keyword evidence="2" id="KW-1185">Reference proteome</keyword>
<protein>
    <submittedName>
        <fullName evidence="1">Uncharacterized protein</fullName>
    </submittedName>
</protein>
<evidence type="ECO:0000313" key="2">
    <source>
        <dbReference type="Proteomes" id="UP000627781"/>
    </source>
</evidence>
<dbReference type="EMBL" id="JACSRA010000028">
    <property type="protein sequence ID" value="MBD7912798.1"/>
    <property type="molecule type" value="Genomic_DNA"/>
</dbReference>
<accession>A0ABR8PXC3</accession>
<organism evidence="1 2">
    <name type="scientific">Clostridium cibarium</name>
    <dbReference type="NCBI Taxonomy" id="2762247"/>
    <lineage>
        <taxon>Bacteria</taxon>
        <taxon>Bacillati</taxon>
        <taxon>Bacillota</taxon>
        <taxon>Clostridia</taxon>
        <taxon>Eubacteriales</taxon>
        <taxon>Clostridiaceae</taxon>
        <taxon>Clostridium</taxon>
    </lineage>
</organism>
<name>A0ABR8PXC3_9CLOT</name>
<gene>
    <name evidence="1" type="ORF">H9661_15715</name>
</gene>
<reference evidence="1 2" key="1">
    <citation type="submission" date="2020-08" db="EMBL/GenBank/DDBJ databases">
        <title>A Genomic Blueprint of the Chicken Gut Microbiome.</title>
        <authorList>
            <person name="Gilroy R."/>
            <person name="Ravi A."/>
            <person name="Getino M."/>
            <person name="Pursley I."/>
            <person name="Horton D.L."/>
            <person name="Alikhan N.-F."/>
            <person name="Baker D."/>
            <person name="Gharbi K."/>
            <person name="Hall N."/>
            <person name="Watson M."/>
            <person name="Adriaenssens E.M."/>
            <person name="Foster-Nyarko E."/>
            <person name="Jarju S."/>
            <person name="Secka A."/>
            <person name="Antonio M."/>
            <person name="Oren A."/>
            <person name="Chaudhuri R."/>
            <person name="La Ragione R.M."/>
            <person name="Hildebrand F."/>
            <person name="Pallen M.J."/>
        </authorList>
    </citation>
    <scope>NUCLEOTIDE SEQUENCE [LARGE SCALE GENOMIC DNA]</scope>
    <source>
        <strain evidence="1 2">Sa3CVN1</strain>
    </source>
</reference>
<evidence type="ECO:0000313" key="1">
    <source>
        <dbReference type="EMBL" id="MBD7912798.1"/>
    </source>
</evidence>
<dbReference type="Proteomes" id="UP000627781">
    <property type="component" value="Unassembled WGS sequence"/>
</dbReference>
<proteinExistence type="predicted"/>
<dbReference type="RefSeq" id="WP_143316284.1">
    <property type="nucleotide sequence ID" value="NZ_JACSRA010000028.1"/>
</dbReference>
<sequence>MSIDDEIKSTIINEVFQLFSQEKFQEGRILLHRMYLKYYNKITILHTKRILIHNLAWVEDELGEVDSAKIHIKMIRDEIENDIDYIYSNMLDYCLILNLYCEIFKDEISIDEYKEINIFIANYHHESGSIGREYISLTNVYKVDKRWDDILSLIKTLVEFNENEYFINEILEELAKNDMEAFNKGKKLLNGGEGNV</sequence>